<comment type="caution">
    <text evidence="5">The sequence shown here is derived from an EMBL/GenBank/DDBJ whole genome shotgun (WGS) entry which is preliminary data.</text>
</comment>
<dbReference type="EMBL" id="QHJQ01000012">
    <property type="protein sequence ID" value="PXA03110.1"/>
    <property type="molecule type" value="Genomic_DNA"/>
</dbReference>
<dbReference type="InterPro" id="IPR001451">
    <property type="entry name" value="Hexapep"/>
</dbReference>
<gene>
    <name evidence="5" type="ORF">DDZ13_13665</name>
</gene>
<keyword evidence="4 5" id="KW-0012">Acyltransferase</keyword>
<dbReference type="OrthoDB" id="9782926at2"/>
<accession>A0A317ZDH4</accession>
<dbReference type="Pfam" id="PF14602">
    <property type="entry name" value="Hexapep_2"/>
    <property type="match status" value="1"/>
</dbReference>
<evidence type="ECO:0000256" key="2">
    <source>
        <dbReference type="ARBA" id="ARBA00022679"/>
    </source>
</evidence>
<dbReference type="GO" id="GO:0005829">
    <property type="term" value="C:cytosol"/>
    <property type="evidence" value="ECO:0007669"/>
    <property type="project" value="TreeGrafter"/>
</dbReference>
<organism evidence="5 6">
    <name type="scientific">Coraliomargarita sinensis</name>
    <dbReference type="NCBI Taxonomy" id="2174842"/>
    <lineage>
        <taxon>Bacteria</taxon>
        <taxon>Pseudomonadati</taxon>
        <taxon>Verrucomicrobiota</taxon>
        <taxon>Opitutia</taxon>
        <taxon>Puniceicoccales</taxon>
        <taxon>Coraliomargaritaceae</taxon>
        <taxon>Coraliomargarita</taxon>
    </lineage>
</organism>
<dbReference type="FunCoup" id="A0A317ZDH4">
    <property type="interactions" value="235"/>
</dbReference>
<reference evidence="5 6" key="1">
    <citation type="submission" date="2018-05" db="EMBL/GenBank/DDBJ databases">
        <title>Coraliomargarita sinensis sp. nov., isolated from a marine solar saltern.</title>
        <authorList>
            <person name="Zhou L.Y."/>
        </authorList>
    </citation>
    <scope>NUCLEOTIDE SEQUENCE [LARGE SCALE GENOMIC DNA]</scope>
    <source>
        <strain evidence="5 6">WN38</strain>
    </source>
</reference>
<sequence>MKALKNFLNGLRGKPKTKSWSGSRNQVHINDSARLTFPERIQIGSWVRIGKCCYLNGQGGINISDGTVFAPEVVVLSSTHRYQQDKYLPYDEFDEFRPVSIGKGVWIGYRAMVAPGVTIGDGAIVAMGAVVTRDVPAGAIVGGNPAKIIKQRDEQEIVRLAENESYYMKAVLEDGLKRNKDAPAANKDER</sequence>
<evidence type="ECO:0000256" key="1">
    <source>
        <dbReference type="ARBA" id="ARBA00007274"/>
    </source>
</evidence>
<dbReference type="Proteomes" id="UP000247099">
    <property type="component" value="Unassembled WGS sequence"/>
</dbReference>
<evidence type="ECO:0000313" key="5">
    <source>
        <dbReference type="EMBL" id="PXA03110.1"/>
    </source>
</evidence>
<dbReference type="InterPro" id="IPR018357">
    <property type="entry name" value="Hexapep_transf_CS"/>
</dbReference>
<dbReference type="PANTHER" id="PTHR23416">
    <property type="entry name" value="SIALIC ACID SYNTHASE-RELATED"/>
    <property type="match status" value="1"/>
</dbReference>
<dbReference type="InterPro" id="IPR051159">
    <property type="entry name" value="Hexapeptide_acetyltransf"/>
</dbReference>
<dbReference type="Gene3D" id="2.160.10.10">
    <property type="entry name" value="Hexapeptide repeat proteins"/>
    <property type="match status" value="1"/>
</dbReference>
<dbReference type="PANTHER" id="PTHR23416:SF23">
    <property type="entry name" value="ACETYLTRANSFERASE C18B11.09C-RELATED"/>
    <property type="match status" value="1"/>
</dbReference>
<comment type="similarity">
    <text evidence="1">Belongs to the transferase hexapeptide repeat family.</text>
</comment>
<name>A0A317ZDH4_9BACT</name>
<evidence type="ECO:0000256" key="4">
    <source>
        <dbReference type="ARBA" id="ARBA00023315"/>
    </source>
</evidence>
<evidence type="ECO:0000256" key="3">
    <source>
        <dbReference type="ARBA" id="ARBA00022737"/>
    </source>
</evidence>
<dbReference type="PROSITE" id="PS00101">
    <property type="entry name" value="HEXAPEP_TRANSFERASES"/>
    <property type="match status" value="1"/>
</dbReference>
<dbReference type="SUPFAM" id="SSF51161">
    <property type="entry name" value="Trimeric LpxA-like enzymes"/>
    <property type="match status" value="1"/>
</dbReference>
<keyword evidence="6" id="KW-1185">Reference proteome</keyword>
<dbReference type="InterPro" id="IPR011004">
    <property type="entry name" value="Trimer_LpxA-like_sf"/>
</dbReference>
<proteinExistence type="inferred from homology"/>
<dbReference type="GO" id="GO:0008374">
    <property type="term" value="F:O-acyltransferase activity"/>
    <property type="evidence" value="ECO:0007669"/>
    <property type="project" value="TreeGrafter"/>
</dbReference>
<keyword evidence="3" id="KW-0677">Repeat</keyword>
<dbReference type="InParanoid" id="A0A317ZDH4"/>
<dbReference type="CDD" id="cd04647">
    <property type="entry name" value="LbH_MAT_like"/>
    <property type="match status" value="1"/>
</dbReference>
<keyword evidence="2 5" id="KW-0808">Transferase</keyword>
<dbReference type="AlphaFoldDB" id="A0A317ZDH4"/>
<dbReference type="RefSeq" id="WP_110132020.1">
    <property type="nucleotide sequence ID" value="NZ_QHJQ01000012.1"/>
</dbReference>
<evidence type="ECO:0000313" key="6">
    <source>
        <dbReference type="Proteomes" id="UP000247099"/>
    </source>
</evidence>
<protein>
    <submittedName>
        <fullName evidence="5">Acyltransferase</fullName>
    </submittedName>
</protein>